<evidence type="ECO:0000313" key="2">
    <source>
        <dbReference type="Proteomes" id="UP000006622"/>
    </source>
</evidence>
<keyword evidence="2" id="KW-1185">Reference proteome</keyword>
<sequence>MSWWKEQLKSIIQESSESNNYKHPENLNVKFAQFKLRKVFRDIIIPALDELKGEIEKYGRRVVIEVDDTGLNSATIIVYACSEEDRHKEIEEFYFQIKGRAYQKAGFAFPEHAEEGKPRITKVEILLRSGTLAEYDVEEVDKDNIIEVFVEEYSKWINY</sequence>
<organism evidence="1 2">
    <name type="scientific">Methanosalsum zhilinae (strain DSM 4017 / NBRC 107636 / OCM 62 / WeN5)</name>
    <name type="common">Methanohalophilus zhilinae</name>
    <dbReference type="NCBI Taxonomy" id="679901"/>
    <lineage>
        <taxon>Archaea</taxon>
        <taxon>Methanobacteriati</taxon>
        <taxon>Methanobacteriota</taxon>
        <taxon>Stenosarchaea group</taxon>
        <taxon>Methanomicrobia</taxon>
        <taxon>Methanosarcinales</taxon>
        <taxon>Methanosarcinaceae</taxon>
        <taxon>Methanosalsum</taxon>
    </lineage>
</organism>
<dbReference type="OrthoDB" id="120773at2157"/>
<proteinExistence type="predicted"/>
<reference evidence="1 2" key="1">
    <citation type="submission" date="2010-07" db="EMBL/GenBank/DDBJ databases">
        <title>The complete genome of Methanosalsum zhilinae DSM 4017.</title>
        <authorList>
            <consortium name="US DOE Joint Genome Institute (JGI-PGF)"/>
            <person name="Lucas S."/>
            <person name="Copeland A."/>
            <person name="Lapidus A."/>
            <person name="Glavina del Rio T."/>
            <person name="Dalin E."/>
            <person name="Tice H."/>
            <person name="Bruce D."/>
            <person name="Goodwin L."/>
            <person name="Pitluck S."/>
            <person name="Kyrpides N."/>
            <person name="Mavromatis K."/>
            <person name="Ovchinnikova G."/>
            <person name="Daligault H."/>
            <person name="Detter J.C."/>
            <person name="Han C."/>
            <person name="Tapia R."/>
            <person name="Larimer F."/>
            <person name="Land M."/>
            <person name="Hauser L."/>
            <person name="Markowitz V."/>
            <person name="Cheng J.-F."/>
            <person name="Hugenholtz P."/>
            <person name="Woyke T."/>
            <person name="Wu D."/>
            <person name="Spring S."/>
            <person name="Schueler E."/>
            <person name="Brambilla E."/>
            <person name="Klenk H.-P."/>
            <person name="Eisen J.A."/>
        </authorList>
    </citation>
    <scope>NUCLEOTIDE SEQUENCE [LARGE SCALE GENOMIC DNA]</scope>
    <source>
        <strain evidence="2">DSM 4017 / NBRC 107636 / OCM 62 / WeN5</strain>
    </source>
</reference>
<dbReference type="AlphaFoldDB" id="F7XMN1"/>
<dbReference type="RefSeq" id="WP_013898483.1">
    <property type="nucleotide sequence ID" value="NC_015676.1"/>
</dbReference>
<protein>
    <submittedName>
        <fullName evidence="1">Uncharacterized protein</fullName>
    </submittedName>
</protein>
<accession>F7XMN1</accession>
<gene>
    <name evidence="1" type="ordered locus">Mzhil_1191</name>
</gene>
<name>F7XMN1_METZD</name>
<dbReference type="HOGENOM" id="CLU_1656890_0_0_2"/>
<dbReference type="EMBL" id="CP002101">
    <property type="protein sequence ID" value="AEH61046.1"/>
    <property type="molecule type" value="Genomic_DNA"/>
</dbReference>
<dbReference type="GeneID" id="10822824"/>
<evidence type="ECO:0000313" key="1">
    <source>
        <dbReference type="EMBL" id="AEH61046.1"/>
    </source>
</evidence>
<dbReference type="KEGG" id="mzh:Mzhil_1191"/>
<dbReference type="Proteomes" id="UP000006622">
    <property type="component" value="Chromosome"/>
</dbReference>